<dbReference type="Pfam" id="PF05135">
    <property type="entry name" value="Phage_connect_1"/>
    <property type="match status" value="1"/>
</dbReference>
<evidence type="ECO:0008006" key="3">
    <source>
        <dbReference type="Google" id="ProtNLM"/>
    </source>
</evidence>
<organism evidence="1 2">
    <name type="scientific">Listeria newyorkensis</name>
    <dbReference type="NCBI Taxonomy" id="1497681"/>
    <lineage>
        <taxon>Bacteria</taxon>
        <taxon>Bacillati</taxon>
        <taxon>Bacillota</taxon>
        <taxon>Bacilli</taxon>
        <taxon>Bacillales</taxon>
        <taxon>Listeriaceae</taxon>
        <taxon>Listeria</taxon>
    </lineage>
</organism>
<accession>A0ABX4XHY1</accession>
<dbReference type="InterPro" id="IPR053746">
    <property type="entry name" value="Viral_HT_Connector_Assembly"/>
</dbReference>
<evidence type="ECO:0000313" key="1">
    <source>
        <dbReference type="EMBL" id="PNP88208.1"/>
    </source>
</evidence>
<dbReference type="EMBL" id="MPDH01000026">
    <property type="protein sequence ID" value="PNP88208.1"/>
    <property type="molecule type" value="Genomic_DNA"/>
</dbReference>
<evidence type="ECO:0000313" key="2">
    <source>
        <dbReference type="Proteomes" id="UP000236500"/>
    </source>
</evidence>
<gene>
    <name evidence="1" type="ORF">BMT55_15720</name>
</gene>
<dbReference type="RefSeq" id="WP_103035059.1">
    <property type="nucleotide sequence ID" value="NZ_MPDH01000026.1"/>
</dbReference>
<dbReference type="InterPro" id="IPR021146">
    <property type="entry name" value="Phage_gp6-like_head-tail"/>
</dbReference>
<sequence length="113" mass="12594">MDKEEMLSQVKTRNGINDELQDAVITDIISDVEAQVLDYIEQDEVPKKAVWIVKNAVLAAFVRTGAEGVKSDSEEGKAQAWDSNDLIKDFKSYLDKYKPSTEIKSGGVVEFLP</sequence>
<dbReference type="Proteomes" id="UP000236500">
    <property type="component" value="Unassembled WGS sequence"/>
</dbReference>
<reference evidence="1 2" key="1">
    <citation type="submission" date="2016-11" db="EMBL/GenBank/DDBJ databases">
        <title>Whole Genome Sequence of Listeria newyorkensis.</title>
        <authorList>
            <person name="Frink S."/>
            <person name="Morales C."/>
            <person name="Kiang D."/>
        </authorList>
    </citation>
    <scope>NUCLEOTIDE SEQUENCE [LARGE SCALE GENOMIC DNA]</scope>
    <source>
        <strain evidence="1 2">F1604011-044</strain>
    </source>
</reference>
<name>A0ABX4XHY1_9LIST</name>
<dbReference type="Gene3D" id="1.10.246.150">
    <property type="match status" value="1"/>
</dbReference>
<protein>
    <recommendedName>
        <fullName evidence="3">Phage gp6-like head-tail connector protein</fullName>
    </recommendedName>
</protein>
<keyword evidence="2" id="KW-1185">Reference proteome</keyword>
<comment type="caution">
    <text evidence="1">The sequence shown here is derived from an EMBL/GenBank/DDBJ whole genome shotgun (WGS) entry which is preliminary data.</text>
</comment>
<proteinExistence type="predicted"/>